<dbReference type="InterPro" id="IPR020934">
    <property type="entry name" value="Ribosomal_uS19_CS"/>
</dbReference>
<evidence type="ECO:0000256" key="1">
    <source>
        <dbReference type="ARBA" id="ARBA00007345"/>
    </source>
</evidence>
<dbReference type="GO" id="GO:0005737">
    <property type="term" value="C:cytoplasm"/>
    <property type="evidence" value="ECO:0007669"/>
    <property type="project" value="UniProtKB-ARBA"/>
</dbReference>
<proteinExistence type="inferred from homology"/>
<protein>
    <submittedName>
        <fullName evidence="5">Ribosomal protein S19</fullName>
    </submittedName>
</protein>
<dbReference type="GO" id="GO:0003735">
    <property type="term" value="F:structural constituent of ribosome"/>
    <property type="evidence" value="ECO:0007669"/>
    <property type="project" value="InterPro"/>
</dbReference>
<keyword evidence="2 4" id="KW-0689">Ribosomal protein</keyword>
<evidence type="ECO:0000256" key="4">
    <source>
        <dbReference type="RuleBase" id="RU003485"/>
    </source>
</evidence>
<evidence type="ECO:0000313" key="5">
    <source>
        <dbReference type="EMBL" id="BAO51951.1"/>
    </source>
</evidence>
<dbReference type="AlphaFoldDB" id="W8VKH4"/>
<dbReference type="GO" id="GO:1990904">
    <property type="term" value="C:ribonucleoprotein complex"/>
    <property type="evidence" value="ECO:0007669"/>
    <property type="project" value="UniProtKB-KW"/>
</dbReference>
<dbReference type="PRINTS" id="PR00975">
    <property type="entry name" value="RIBOSOMALS19"/>
</dbReference>
<evidence type="ECO:0000256" key="2">
    <source>
        <dbReference type="ARBA" id="ARBA00022980"/>
    </source>
</evidence>
<dbReference type="GO" id="GO:0005840">
    <property type="term" value="C:ribosome"/>
    <property type="evidence" value="ECO:0007669"/>
    <property type="project" value="UniProtKB-KW"/>
</dbReference>
<dbReference type="PANTHER" id="PTHR11880:SF8">
    <property type="entry name" value="SMALL RIBOSOMAL SUBUNIT PROTEIN US19M"/>
    <property type="match status" value="1"/>
</dbReference>
<dbReference type="GeneID" id="18490790"/>
<dbReference type="EMBL" id="AB854048">
    <property type="protein sequence ID" value="BAO51951.1"/>
    <property type="molecule type" value="Genomic_DNA"/>
</dbReference>
<name>W8VKH4_9EUKA</name>
<dbReference type="HAMAP" id="MF_00531">
    <property type="entry name" value="Ribosomal_uS19"/>
    <property type="match status" value="1"/>
</dbReference>
<dbReference type="GO" id="GO:0003723">
    <property type="term" value="F:RNA binding"/>
    <property type="evidence" value="ECO:0007669"/>
    <property type="project" value="InterPro"/>
</dbReference>
<dbReference type="GO" id="GO:0000028">
    <property type="term" value="P:ribosomal small subunit assembly"/>
    <property type="evidence" value="ECO:0007669"/>
    <property type="project" value="TreeGrafter"/>
</dbReference>
<sequence length="84" mass="9863">MTRGKLKGIFIDNSLLDMATKNRVKSWSRRSTVLSSWIGKRIDLYNGQKFVPVTVRSYMVGHKLGEYAYTRKKCIHKKKTQKRK</sequence>
<evidence type="ECO:0000256" key="3">
    <source>
        <dbReference type="ARBA" id="ARBA00023274"/>
    </source>
</evidence>
<geneLocation type="mitochondrion" evidence="5"/>
<dbReference type="PROSITE" id="PS00323">
    <property type="entry name" value="RIBOSOMAL_S19"/>
    <property type="match status" value="1"/>
</dbReference>
<dbReference type="PANTHER" id="PTHR11880">
    <property type="entry name" value="RIBOSOMAL PROTEIN S19P FAMILY MEMBER"/>
    <property type="match status" value="1"/>
</dbReference>
<dbReference type="PIRSF" id="PIRSF002144">
    <property type="entry name" value="Ribosomal_S19"/>
    <property type="match status" value="1"/>
</dbReference>
<reference evidence="5" key="1">
    <citation type="journal article" date="2014" name="Genome Biol. Evol.">
        <title>Gene Content Evolution in Discobid Mitochondria Deduced from the Phylogenetic Position and Complete Mitochondrial Genome of Tsukubamonas globosa.</title>
        <authorList>
            <person name="Kamikawa R."/>
            <person name="Kolisko M."/>
            <person name="Nishimura Y."/>
            <person name="Yabuki A."/>
            <person name="Brown M.W."/>
            <person name="Ishikawa S.A."/>
            <person name="Ishida K."/>
            <person name="Roger A.J."/>
            <person name="Hashimoto T."/>
            <person name="Inagaki Y."/>
        </authorList>
    </citation>
    <scope>NUCLEOTIDE SEQUENCE</scope>
</reference>
<organism evidence="5">
    <name type="scientific">Tsukubamonas globosa</name>
    <dbReference type="NCBI Taxonomy" id="875863"/>
    <lineage>
        <taxon>Eukaryota</taxon>
        <taxon>Discoba</taxon>
        <taxon>Tsukubamonadida</taxon>
        <taxon>Tsukubamonadidae</taxon>
        <taxon>Tsukubamonas</taxon>
    </lineage>
</organism>
<keyword evidence="5" id="KW-0496">Mitochondrion</keyword>
<dbReference type="Pfam" id="PF00203">
    <property type="entry name" value="Ribosomal_S19"/>
    <property type="match status" value="1"/>
</dbReference>
<dbReference type="SUPFAM" id="SSF54570">
    <property type="entry name" value="Ribosomal protein S19"/>
    <property type="match status" value="1"/>
</dbReference>
<keyword evidence="3 4" id="KW-0687">Ribonucleoprotein</keyword>
<accession>W8VKH4</accession>
<dbReference type="GO" id="GO:0006412">
    <property type="term" value="P:translation"/>
    <property type="evidence" value="ECO:0007669"/>
    <property type="project" value="InterPro"/>
</dbReference>
<gene>
    <name evidence="5" type="primary">rps19</name>
</gene>
<dbReference type="RefSeq" id="YP_009004109.1">
    <property type="nucleotide sequence ID" value="NC_023545.1"/>
</dbReference>
<comment type="similarity">
    <text evidence="1 4">Belongs to the universal ribosomal protein uS19 family.</text>
</comment>
<dbReference type="Gene3D" id="3.30.860.10">
    <property type="entry name" value="30s Ribosomal Protein S19, Chain A"/>
    <property type="match status" value="1"/>
</dbReference>
<dbReference type="InterPro" id="IPR002222">
    <property type="entry name" value="Ribosomal_uS19"/>
</dbReference>
<dbReference type="InterPro" id="IPR023575">
    <property type="entry name" value="Ribosomal_uS19_SF"/>
</dbReference>